<dbReference type="InterPro" id="IPR005561">
    <property type="entry name" value="ANTAR"/>
</dbReference>
<dbReference type="SMART" id="SM01012">
    <property type="entry name" value="ANTAR"/>
    <property type="match status" value="1"/>
</dbReference>
<name>A0A6J5AUP4_9BURK</name>
<dbReference type="PIRSF" id="PIRSF036382">
    <property type="entry name" value="RR_antiterm"/>
    <property type="match status" value="1"/>
</dbReference>
<dbReference type="AlphaFoldDB" id="A0A6J5AUP4"/>
<dbReference type="Pfam" id="PF03861">
    <property type="entry name" value="ANTAR"/>
    <property type="match status" value="1"/>
</dbReference>
<dbReference type="SUPFAM" id="SSF52172">
    <property type="entry name" value="CheY-like"/>
    <property type="match status" value="1"/>
</dbReference>
<organism evidence="2 3">
    <name type="scientific">Achromobacter insuavis</name>
    <dbReference type="NCBI Taxonomy" id="1287735"/>
    <lineage>
        <taxon>Bacteria</taxon>
        <taxon>Pseudomonadati</taxon>
        <taxon>Pseudomonadota</taxon>
        <taxon>Betaproteobacteria</taxon>
        <taxon>Burkholderiales</taxon>
        <taxon>Alcaligenaceae</taxon>
        <taxon>Achromobacter</taxon>
    </lineage>
</organism>
<dbReference type="GO" id="GO:0003723">
    <property type="term" value="F:RNA binding"/>
    <property type="evidence" value="ECO:0007669"/>
    <property type="project" value="InterPro"/>
</dbReference>
<dbReference type="Proteomes" id="UP000507979">
    <property type="component" value="Unassembled WGS sequence"/>
</dbReference>
<feature type="domain" description="ANTAR" evidence="1">
    <location>
        <begin position="130"/>
        <end position="191"/>
    </location>
</feature>
<dbReference type="InterPro" id="IPR049021">
    <property type="entry name" value="AmiR_N"/>
</dbReference>
<dbReference type="Gene3D" id="3.40.50.2300">
    <property type="match status" value="1"/>
</dbReference>
<gene>
    <name evidence="2" type="primary">amiR_1</name>
    <name evidence="2" type="ORF">LMG26845_04183</name>
</gene>
<proteinExistence type="predicted"/>
<dbReference type="EMBL" id="CADIJR010000047">
    <property type="protein sequence ID" value="CAB3679349.1"/>
    <property type="molecule type" value="Genomic_DNA"/>
</dbReference>
<evidence type="ECO:0000259" key="1">
    <source>
        <dbReference type="PROSITE" id="PS50921"/>
    </source>
</evidence>
<sequence length="219" mass="24331">MSMDHSLRRLYEDLRSVAVAVAYPPGEDRDLLVEQLKRIGCRIHLVWPFPDKPPAGADVVFFQVSQCGQNSFAWSASEVDATLIALSEYETPTTLKQLLKTNAHGVLTRPFRSAGILSTLVLARSAKQFQNRQQNKIDKLESTIKARRVIEKAIRVLMDHQRLDERAAYEHMRTRATGLRVSVAEVAAMIVEASEAMEKLGLGGARPDPHNNSNNGGKA</sequence>
<dbReference type="InterPro" id="IPR008327">
    <property type="entry name" value="Sig_transdc_resp-reg_antiterm"/>
</dbReference>
<reference evidence="2 3" key="1">
    <citation type="submission" date="2020-04" db="EMBL/GenBank/DDBJ databases">
        <authorList>
            <person name="De Canck E."/>
        </authorList>
    </citation>
    <scope>NUCLEOTIDE SEQUENCE [LARGE SCALE GENOMIC DNA]</scope>
    <source>
        <strain evidence="2 3">LMG 26845</strain>
    </source>
</reference>
<protein>
    <submittedName>
        <fullName evidence="2">Aliphatic amidase regulator</fullName>
    </submittedName>
</protein>
<dbReference type="PROSITE" id="PS50921">
    <property type="entry name" value="ANTAR"/>
    <property type="match status" value="1"/>
</dbReference>
<accession>A0A6J5AUP4</accession>
<keyword evidence="3" id="KW-1185">Reference proteome</keyword>
<dbReference type="InterPro" id="IPR036388">
    <property type="entry name" value="WH-like_DNA-bd_sf"/>
</dbReference>
<dbReference type="Gene3D" id="1.10.10.10">
    <property type="entry name" value="Winged helix-like DNA-binding domain superfamily/Winged helix DNA-binding domain"/>
    <property type="match status" value="1"/>
</dbReference>
<evidence type="ECO:0000313" key="3">
    <source>
        <dbReference type="Proteomes" id="UP000507979"/>
    </source>
</evidence>
<dbReference type="Pfam" id="PF21332">
    <property type="entry name" value="AmiR_N"/>
    <property type="match status" value="1"/>
</dbReference>
<dbReference type="InterPro" id="IPR011006">
    <property type="entry name" value="CheY-like_superfamily"/>
</dbReference>
<evidence type="ECO:0000313" key="2">
    <source>
        <dbReference type="EMBL" id="CAB3679349.1"/>
    </source>
</evidence>